<dbReference type="RefSeq" id="WP_300961996.1">
    <property type="nucleotide sequence ID" value="NZ_JAUHJR010000007.1"/>
</dbReference>
<protein>
    <recommendedName>
        <fullName evidence="4">WXG100 family type VII secretion target</fullName>
    </recommendedName>
</protein>
<sequence>MSDEVAISWQGSRQLVQMTSEQYLNLSEASGFMAQGGLADTGAFTGLLSLFRDAYQEAYETVSASLDTSVESAKELSDTIAAFRADLRARDSGVEELMTGLEGDVTDGEAYTPPSGMPELPMPVTRINDMAGVDWPMPGPKPPGWVPTPSTGAPIELVDSLLGMAGSANDLGTGMSTEEDIDDFLDRHSEGADR</sequence>
<feature type="compositionally biased region" description="Basic and acidic residues" evidence="1">
    <location>
        <begin position="184"/>
        <end position="194"/>
    </location>
</feature>
<accession>A0ABT8EXP0</accession>
<proteinExistence type="predicted"/>
<evidence type="ECO:0008006" key="4">
    <source>
        <dbReference type="Google" id="ProtNLM"/>
    </source>
</evidence>
<dbReference type="Proteomes" id="UP001168537">
    <property type="component" value="Unassembled WGS sequence"/>
</dbReference>
<comment type="caution">
    <text evidence="2">The sequence shown here is derived from an EMBL/GenBank/DDBJ whole genome shotgun (WGS) entry which is preliminary data.</text>
</comment>
<evidence type="ECO:0000313" key="2">
    <source>
        <dbReference type="EMBL" id="MDN4162854.1"/>
    </source>
</evidence>
<name>A0ABT8EXP0_9ACTN</name>
<evidence type="ECO:0000313" key="3">
    <source>
        <dbReference type="Proteomes" id="UP001168537"/>
    </source>
</evidence>
<keyword evidence="3" id="KW-1185">Reference proteome</keyword>
<feature type="region of interest" description="Disordered" evidence="1">
    <location>
        <begin position="171"/>
        <end position="194"/>
    </location>
</feature>
<dbReference type="EMBL" id="JAUHJR010000007">
    <property type="protein sequence ID" value="MDN4162854.1"/>
    <property type="molecule type" value="Genomic_DNA"/>
</dbReference>
<gene>
    <name evidence="2" type="ORF">QWY29_15910</name>
</gene>
<organism evidence="2 3">
    <name type="scientific">Nocardioides abyssi</name>
    <dbReference type="NCBI Taxonomy" id="3058370"/>
    <lineage>
        <taxon>Bacteria</taxon>
        <taxon>Bacillati</taxon>
        <taxon>Actinomycetota</taxon>
        <taxon>Actinomycetes</taxon>
        <taxon>Propionibacteriales</taxon>
        <taxon>Nocardioidaceae</taxon>
        <taxon>Nocardioides</taxon>
    </lineage>
</organism>
<reference evidence="2" key="1">
    <citation type="submission" date="2023-06" db="EMBL/GenBank/DDBJ databases">
        <title>Draft genome sequence of Nocardioides sp. SOB72.</title>
        <authorList>
            <person name="Zhang G."/>
        </authorList>
    </citation>
    <scope>NUCLEOTIDE SEQUENCE</scope>
    <source>
        <strain evidence="2">SOB72</strain>
    </source>
</reference>
<evidence type="ECO:0000256" key="1">
    <source>
        <dbReference type="SAM" id="MobiDB-lite"/>
    </source>
</evidence>